<dbReference type="PANTHER" id="PTHR43245:SF13">
    <property type="entry name" value="UDP-D-APIOSE_UDP-D-XYLOSE SYNTHASE 2"/>
    <property type="match status" value="1"/>
</dbReference>
<dbReference type="EMBL" id="JAPWHE010000006">
    <property type="protein sequence ID" value="MCZ4330204.1"/>
    <property type="molecule type" value="Genomic_DNA"/>
</dbReference>
<keyword evidence="3" id="KW-1185">Reference proteome</keyword>
<dbReference type="InterPro" id="IPR036291">
    <property type="entry name" value="NAD(P)-bd_dom_sf"/>
</dbReference>
<proteinExistence type="predicted"/>
<dbReference type="Gene3D" id="3.40.50.720">
    <property type="entry name" value="NAD(P)-binding Rossmann-like Domain"/>
    <property type="match status" value="1"/>
</dbReference>
<dbReference type="Pfam" id="PF01370">
    <property type="entry name" value="Epimerase"/>
    <property type="match status" value="1"/>
</dbReference>
<protein>
    <submittedName>
        <fullName evidence="2">NAD(P)-dependent oxidoreductase</fullName>
    </submittedName>
</protein>
<evidence type="ECO:0000313" key="2">
    <source>
        <dbReference type="EMBL" id="MCZ4330204.1"/>
    </source>
</evidence>
<dbReference type="PANTHER" id="PTHR43245">
    <property type="entry name" value="BIFUNCTIONAL POLYMYXIN RESISTANCE PROTEIN ARNA"/>
    <property type="match status" value="1"/>
</dbReference>
<dbReference type="InterPro" id="IPR001509">
    <property type="entry name" value="Epimerase_deHydtase"/>
</dbReference>
<evidence type="ECO:0000259" key="1">
    <source>
        <dbReference type="Pfam" id="PF01370"/>
    </source>
</evidence>
<feature type="domain" description="NAD-dependent epimerase/dehydratase" evidence="1">
    <location>
        <begin position="16"/>
        <end position="220"/>
    </location>
</feature>
<sequence>MKDQRRSCEASAPQATILGGHGFIGQALHSRLTHLGWSVWVPERQHLWPEAERALGHVFYCAGLTADYLQRPADTAHAHICLLNQVLQSARYTSLVYLSSTRVYDALAGHVRQATEEMSLPVQPSNPRHLYDLSKLAGEALCHALGAGRARVARLSCVYQETKEATGFLPDLLRLVSSSTTRIELDSSPYYVRDYIHLDDVLRALIDIAVQGRQATYNVASGANVSNAELAAYIHQVSGKQLHFLQHAQGEPGPVADITRLADEFGWRPEPVQARIYRYLLGLTHAENGSY</sequence>
<dbReference type="InterPro" id="IPR050177">
    <property type="entry name" value="Lipid_A_modif_metabolic_enz"/>
</dbReference>
<reference evidence="2" key="1">
    <citation type="submission" date="2022-12" db="EMBL/GenBank/DDBJ databases">
        <title>Bacterial isolates from different developmental stages of Nematostella vectensis.</title>
        <authorList>
            <person name="Fraune S."/>
        </authorList>
    </citation>
    <scope>NUCLEOTIDE SEQUENCE</scope>
    <source>
        <strain evidence="2">G21619-S1</strain>
    </source>
</reference>
<accession>A0ABT4M4F1</accession>
<organism evidence="2 3">
    <name type="scientific">Castellaniella denitrificans</name>
    <dbReference type="NCBI Taxonomy" id="56119"/>
    <lineage>
        <taxon>Bacteria</taxon>
        <taxon>Pseudomonadati</taxon>
        <taxon>Pseudomonadota</taxon>
        <taxon>Betaproteobacteria</taxon>
        <taxon>Burkholderiales</taxon>
        <taxon>Alcaligenaceae</taxon>
        <taxon>Castellaniella</taxon>
    </lineage>
</organism>
<dbReference type="RefSeq" id="WP_269358630.1">
    <property type="nucleotide sequence ID" value="NZ_JAPWHE010000006.1"/>
</dbReference>
<comment type="caution">
    <text evidence="2">The sequence shown here is derived from an EMBL/GenBank/DDBJ whole genome shotgun (WGS) entry which is preliminary data.</text>
</comment>
<dbReference type="SUPFAM" id="SSF51735">
    <property type="entry name" value="NAD(P)-binding Rossmann-fold domains"/>
    <property type="match status" value="1"/>
</dbReference>
<evidence type="ECO:0000313" key="3">
    <source>
        <dbReference type="Proteomes" id="UP001068379"/>
    </source>
</evidence>
<gene>
    <name evidence="2" type="ORF">O4H32_09615</name>
</gene>
<name>A0ABT4M4F1_9BURK</name>
<dbReference type="Proteomes" id="UP001068379">
    <property type="component" value="Unassembled WGS sequence"/>
</dbReference>